<keyword evidence="4" id="KW-1185">Reference proteome</keyword>
<evidence type="ECO:0000313" key="3">
    <source>
        <dbReference type="EMBL" id="KUH37966.1"/>
    </source>
</evidence>
<feature type="transmembrane region" description="Helical" evidence="2">
    <location>
        <begin position="12"/>
        <end position="29"/>
    </location>
</feature>
<proteinExistence type="predicted"/>
<feature type="transmembrane region" description="Helical" evidence="2">
    <location>
        <begin position="35"/>
        <end position="58"/>
    </location>
</feature>
<keyword evidence="2" id="KW-0472">Membrane</keyword>
<dbReference type="EMBL" id="LNSV01000034">
    <property type="protein sequence ID" value="KUH37966.1"/>
    <property type="molecule type" value="Genomic_DNA"/>
</dbReference>
<organism evidence="3 4">
    <name type="scientific">Streptomyces kanasensis</name>
    <dbReference type="NCBI Taxonomy" id="936756"/>
    <lineage>
        <taxon>Bacteria</taxon>
        <taxon>Bacillati</taxon>
        <taxon>Actinomycetota</taxon>
        <taxon>Actinomycetes</taxon>
        <taxon>Kitasatosporales</taxon>
        <taxon>Streptomycetaceae</taxon>
        <taxon>Streptomyces</taxon>
    </lineage>
</organism>
<comment type="caution">
    <text evidence="3">The sequence shown here is derived from an EMBL/GenBank/DDBJ whole genome shotgun (WGS) entry which is preliminary data.</text>
</comment>
<keyword evidence="2" id="KW-1133">Transmembrane helix</keyword>
<gene>
    <name evidence="3" type="ORF">ATE80_15110</name>
</gene>
<protein>
    <submittedName>
        <fullName evidence="3">Uncharacterized protein</fullName>
    </submittedName>
</protein>
<dbReference type="STRING" id="936756.ATE80_15110"/>
<dbReference type="Proteomes" id="UP000054011">
    <property type="component" value="Unassembled WGS sequence"/>
</dbReference>
<accession>A0A100Y5B5</accession>
<reference evidence="3 4" key="1">
    <citation type="submission" date="2015-11" db="EMBL/GenBank/DDBJ databases">
        <title>Genome-wide analysis reveals the secondary metabolome in Streptomyces kanasensis ZX01.</title>
        <authorList>
            <person name="Zhang G."/>
            <person name="Han L."/>
            <person name="Feng J."/>
            <person name="Zhang X."/>
        </authorList>
    </citation>
    <scope>NUCLEOTIDE SEQUENCE [LARGE SCALE GENOMIC DNA]</scope>
    <source>
        <strain evidence="3 4">ZX01</strain>
    </source>
</reference>
<evidence type="ECO:0000313" key="4">
    <source>
        <dbReference type="Proteomes" id="UP000054011"/>
    </source>
</evidence>
<sequence length="87" mass="8822">MPRGEFRPGRLVVGLTGLVVAVVYGGGAAGSWEPAWYTVVPLLGGGLGLAAAAAWAGYRVRRRRAARAASRESTGAPAGTSGSQAIR</sequence>
<dbReference type="AlphaFoldDB" id="A0A100Y5B5"/>
<evidence type="ECO:0000256" key="2">
    <source>
        <dbReference type="SAM" id="Phobius"/>
    </source>
</evidence>
<feature type="region of interest" description="Disordered" evidence="1">
    <location>
        <begin position="67"/>
        <end position="87"/>
    </location>
</feature>
<keyword evidence="2" id="KW-0812">Transmembrane</keyword>
<name>A0A100Y5B5_9ACTN</name>
<evidence type="ECO:0000256" key="1">
    <source>
        <dbReference type="SAM" id="MobiDB-lite"/>
    </source>
</evidence>